<accession>A0A7R8WQH1</accession>
<proteinExistence type="predicted"/>
<protein>
    <submittedName>
        <fullName evidence="3">Uncharacterized protein</fullName>
    </submittedName>
</protein>
<dbReference type="Gene3D" id="1.10.287.380">
    <property type="entry name" value="Valyl-tRNA synthetase, C-terminal domain"/>
    <property type="match status" value="1"/>
</dbReference>
<dbReference type="InterPro" id="IPR003439">
    <property type="entry name" value="ABC_transporter-like_ATP-bd"/>
</dbReference>
<feature type="region of interest" description="Disordered" evidence="2">
    <location>
        <begin position="527"/>
        <end position="551"/>
    </location>
</feature>
<feature type="compositionally biased region" description="Basic residues" evidence="2">
    <location>
        <begin position="542"/>
        <end position="551"/>
    </location>
</feature>
<dbReference type="GO" id="GO:0016887">
    <property type="term" value="F:ATP hydrolysis activity"/>
    <property type="evidence" value="ECO:0007669"/>
    <property type="project" value="InterPro"/>
</dbReference>
<organism evidence="3">
    <name type="scientific">Cyprideis torosa</name>
    <dbReference type="NCBI Taxonomy" id="163714"/>
    <lineage>
        <taxon>Eukaryota</taxon>
        <taxon>Metazoa</taxon>
        <taxon>Ecdysozoa</taxon>
        <taxon>Arthropoda</taxon>
        <taxon>Crustacea</taxon>
        <taxon>Oligostraca</taxon>
        <taxon>Ostracoda</taxon>
        <taxon>Podocopa</taxon>
        <taxon>Podocopida</taxon>
        <taxon>Cytherocopina</taxon>
        <taxon>Cytheroidea</taxon>
        <taxon>Cytherideidae</taxon>
        <taxon>Cyprideis</taxon>
    </lineage>
</organism>
<dbReference type="EMBL" id="OB665693">
    <property type="protein sequence ID" value="CAD7233128.1"/>
    <property type="molecule type" value="Genomic_DNA"/>
</dbReference>
<dbReference type="InterPro" id="IPR032524">
    <property type="entry name" value="ABC_tran_C"/>
</dbReference>
<feature type="coiled-coil region" evidence="1">
    <location>
        <begin position="562"/>
        <end position="622"/>
    </location>
</feature>
<dbReference type="OrthoDB" id="2110130at2759"/>
<name>A0A7R8WQH1_9CRUS</name>
<gene>
    <name evidence="3" type="ORF">CTOB1V02_LOCUS10951</name>
</gene>
<dbReference type="Gene3D" id="3.40.50.300">
    <property type="entry name" value="P-loop containing nucleotide triphosphate hydrolases"/>
    <property type="match status" value="2"/>
</dbReference>
<evidence type="ECO:0000256" key="1">
    <source>
        <dbReference type="SAM" id="Coils"/>
    </source>
</evidence>
<dbReference type="SUPFAM" id="SSF52540">
    <property type="entry name" value="P-loop containing nucleoside triphosphate hydrolases"/>
    <property type="match status" value="2"/>
</dbReference>
<dbReference type="PROSITE" id="PS00211">
    <property type="entry name" value="ABC_TRANSPORTER_1"/>
    <property type="match status" value="2"/>
</dbReference>
<dbReference type="CDD" id="cd03221">
    <property type="entry name" value="ABCF_EF-3"/>
    <property type="match status" value="2"/>
</dbReference>
<dbReference type="InterPro" id="IPR037118">
    <property type="entry name" value="Val-tRNA_synth_C_sf"/>
</dbReference>
<dbReference type="AlphaFoldDB" id="A0A7R8WQH1"/>
<dbReference type="Pfam" id="PF00005">
    <property type="entry name" value="ABC_tran"/>
    <property type="match status" value="2"/>
</dbReference>
<dbReference type="InterPro" id="IPR003593">
    <property type="entry name" value="AAA+_ATPase"/>
</dbReference>
<dbReference type="PROSITE" id="PS50893">
    <property type="entry name" value="ABC_TRANSPORTER_2"/>
    <property type="match status" value="2"/>
</dbReference>
<evidence type="ECO:0000256" key="2">
    <source>
        <dbReference type="SAM" id="MobiDB-lite"/>
    </source>
</evidence>
<dbReference type="GO" id="GO:0005524">
    <property type="term" value="F:ATP binding"/>
    <property type="evidence" value="ECO:0007669"/>
    <property type="project" value="InterPro"/>
</dbReference>
<dbReference type="SMART" id="SM00382">
    <property type="entry name" value="AAA"/>
    <property type="match status" value="2"/>
</dbReference>
<dbReference type="PANTHER" id="PTHR42855">
    <property type="entry name" value="ABC TRANSPORTER ATP-BINDING SUBUNIT"/>
    <property type="match status" value="1"/>
</dbReference>
<keyword evidence="1" id="KW-0175">Coiled coil</keyword>
<dbReference type="InterPro" id="IPR027417">
    <property type="entry name" value="P-loop_NTPase"/>
</dbReference>
<dbReference type="PANTHER" id="PTHR42855:SF1">
    <property type="entry name" value="ABC TRANSPORTER DOMAIN-CONTAINING PROTEIN"/>
    <property type="match status" value="1"/>
</dbReference>
<dbReference type="InterPro" id="IPR017871">
    <property type="entry name" value="ABC_transporter-like_CS"/>
</dbReference>
<dbReference type="GO" id="GO:0003677">
    <property type="term" value="F:DNA binding"/>
    <property type="evidence" value="ECO:0007669"/>
    <property type="project" value="InterPro"/>
</dbReference>
<sequence length="627" mass="69910">MATTGTRPGPLCSVVESGPAKPALTKAYGTQTLFADVDLAIHQGERIGLIGPNGSGKSTLLKILSGQEEPDSGQVKRGRHVAVAYLSQDDQFDDSATIMQNLLHALEQENTVSGVEKEARVRTLLSKAEFSDPEQKVGTLSGGWRKRLAICRALSFEAELLVLDEPTNHLDIQGILWLEKFLLAAHGNGPAAFVLVSHDRQFIENCANRVVELSPVYPRGTLQVLGRYSDFLDAREQFIEQQQQTEEKLRNKVRKETEWLRRGPKARSTKARYRVDQAYRLQEELDEVRGRTSLEKNIGIDFSATGRRTKKLLEGKGLCKKLGEKLLFRDLDILLSPGTRLGLLGPNGCGKSSLMGVLSQDPETVINGELRLAKGVEVVYFEQHRQRLDGTLPLRRALAPEGDSILFKGRSLHVVSWAKRFLFRVEQLDTPVEQLSGGEQARIVLAQLMRTPADILLLDEPTNDLDIASLDVLEESLRDFEGAVVLVTHDRYLLDRLCDQVLGFDGMGGVSYYADYLQYLAAVEGRSERDRDTGSNSGGAKGKAKSSRGRANRLSYLDQREYDQMELLILAAEEEVEGLEAQLVSEETSSDPEALAQVWHLLEEGRRKVEELYTRWAELEEKKISSN</sequence>
<dbReference type="Pfam" id="PF16326">
    <property type="entry name" value="ABC_tran_CTD"/>
    <property type="match status" value="1"/>
</dbReference>
<reference evidence="3" key="1">
    <citation type="submission" date="2020-11" db="EMBL/GenBank/DDBJ databases">
        <authorList>
            <person name="Tran Van P."/>
        </authorList>
    </citation>
    <scope>NUCLEOTIDE SEQUENCE</scope>
</reference>
<dbReference type="InterPro" id="IPR051309">
    <property type="entry name" value="ABCF_ATPase"/>
</dbReference>
<evidence type="ECO:0000313" key="3">
    <source>
        <dbReference type="EMBL" id="CAD7233128.1"/>
    </source>
</evidence>